<dbReference type="EMBL" id="CP067089">
    <property type="protein sequence ID" value="QQO09512.1"/>
    <property type="molecule type" value="Genomic_DNA"/>
</dbReference>
<evidence type="ECO:0000256" key="1">
    <source>
        <dbReference type="ARBA" id="ARBA00001964"/>
    </source>
</evidence>
<dbReference type="Proteomes" id="UP000595917">
    <property type="component" value="Chromosome"/>
</dbReference>
<proteinExistence type="inferred from homology"/>
<evidence type="ECO:0000256" key="3">
    <source>
        <dbReference type="ARBA" id="ARBA00023052"/>
    </source>
</evidence>
<dbReference type="InterPro" id="IPR029061">
    <property type="entry name" value="THDP-binding"/>
</dbReference>
<dbReference type="AlphaFoldDB" id="A0A7T8BAH3"/>
<keyword evidence="4" id="KW-0812">Transmembrane</keyword>
<evidence type="ECO:0000256" key="4">
    <source>
        <dbReference type="SAM" id="Phobius"/>
    </source>
</evidence>
<keyword evidence="4" id="KW-0472">Membrane</keyword>
<evidence type="ECO:0000259" key="5">
    <source>
        <dbReference type="Pfam" id="PF00456"/>
    </source>
</evidence>
<evidence type="ECO:0000313" key="7">
    <source>
        <dbReference type="Proteomes" id="UP000595917"/>
    </source>
</evidence>
<evidence type="ECO:0000256" key="2">
    <source>
        <dbReference type="ARBA" id="ARBA00007131"/>
    </source>
</evidence>
<dbReference type="CDD" id="cd02012">
    <property type="entry name" value="TPP_TK"/>
    <property type="match status" value="1"/>
</dbReference>
<reference evidence="6" key="1">
    <citation type="submission" date="2021-01" db="EMBL/GenBank/DDBJ databases">
        <title>Description of Breznakiella homolactica.</title>
        <authorList>
            <person name="Song Y."/>
            <person name="Brune A."/>
        </authorList>
    </citation>
    <scope>NUCLEOTIDE SEQUENCE</scope>
    <source>
        <strain evidence="6">RmG30</strain>
    </source>
</reference>
<keyword evidence="4" id="KW-1133">Transmembrane helix</keyword>
<protein>
    <submittedName>
        <fullName evidence="6">Transketolase</fullName>
    </submittedName>
</protein>
<gene>
    <name evidence="6" type="ORF">JFL75_00915</name>
</gene>
<keyword evidence="3" id="KW-0786">Thiamine pyrophosphate</keyword>
<feature type="domain" description="Transketolase N-terminal" evidence="5">
    <location>
        <begin position="15"/>
        <end position="273"/>
    </location>
</feature>
<dbReference type="KEGG" id="bhc:JFL75_00915"/>
<dbReference type="Gene3D" id="3.40.50.970">
    <property type="match status" value="1"/>
</dbReference>
<dbReference type="InterPro" id="IPR005474">
    <property type="entry name" value="Transketolase_N"/>
</dbReference>
<keyword evidence="7" id="KW-1185">Reference proteome</keyword>
<dbReference type="Pfam" id="PF00456">
    <property type="entry name" value="Transketolase_N"/>
    <property type="match status" value="1"/>
</dbReference>
<accession>A0A7T8BAH3</accession>
<comment type="similarity">
    <text evidence="2">Belongs to the transketolase family.</text>
</comment>
<feature type="transmembrane region" description="Helical" evidence="4">
    <location>
        <begin position="21"/>
        <end position="47"/>
    </location>
</feature>
<dbReference type="PANTHER" id="PTHR47514:SF1">
    <property type="entry name" value="TRANSKETOLASE N-TERMINAL SECTION-RELATED"/>
    <property type="match status" value="1"/>
</dbReference>
<dbReference type="RefSeq" id="WP_215626815.1">
    <property type="nucleotide sequence ID" value="NZ_CP067089.2"/>
</dbReference>
<comment type="cofactor">
    <cofactor evidence="1">
        <name>thiamine diphosphate</name>
        <dbReference type="ChEBI" id="CHEBI:58937"/>
    </cofactor>
</comment>
<evidence type="ECO:0000313" key="6">
    <source>
        <dbReference type="EMBL" id="QQO09512.1"/>
    </source>
</evidence>
<dbReference type="SUPFAM" id="SSF52518">
    <property type="entry name" value="Thiamin diphosphate-binding fold (THDP-binding)"/>
    <property type="match status" value="1"/>
</dbReference>
<sequence>MLDQAEISGLEDFAREIRKKTLYTIGTLGVGHIGGALSIADILALLYGKEMRYDPADPAMENRDLLVLSKGHAGPALYAALAIKGFFPLDWLDTLNKGGTRLPSHCDRTKTPGIDMTTGSLGQGLSAACGLALGRKIDRKDVHVFAVIGDGESQEGQNWEAAMFAAHYGLSNLIAFTDYNKLQIDGPVDEIMSLSDIEGKWKSFGWHVQRCSGHDFAAMHEAVAAAKAQGKDGKGKPSMIILDTIKGKGAAFCEGKVENHNMPVSIETARQAIAELG</sequence>
<name>A0A7T8BAH3_9SPIR</name>
<dbReference type="PANTHER" id="PTHR47514">
    <property type="entry name" value="TRANSKETOLASE N-TERMINAL SECTION-RELATED"/>
    <property type="match status" value="1"/>
</dbReference>
<organism evidence="6 7">
    <name type="scientific">Breznakiella homolactica</name>
    <dbReference type="NCBI Taxonomy" id="2798577"/>
    <lineage>
        <taxon>Bacteria</taxon>
        <taxon>Pseudomonadati</taxon>
        <taxon>Spirochaetota</taxon>
        <taxon>Spirochaetia</taxon>
        <taxon>Spirochaetales</taxon>
        <taxon>Breznakiellaceae</taxon>
        <taxon>Breznakiella</taxon>
    </lineage>
</organism>